<dbReference type="AlphaFoldDB" id="A0A813YTV4"/>
<proteinExistence type="predicted"/>
<keyword evidence="3" id="KW-1185">Reference proteome</keyword>
<comment type="caution">
    <text evidence="2">The sequence shown here is derived from an EMBL/GenBank/DDBJ whole genome shotgun (WGS) entry which is preliminary data.</text>
</comment>
<dbReference type="Gene3D" id="3.90.175.10">
    <property type="entry name" value="Diphtheria Toxin, domain 1"/>
    <property type="match status" value="1"/>
</dbReference>
<dbReference type="Proteomes" id="UP000663828">
    <property type="component" value="Unassembled WGS sequence"/>
</dbReference>
<organism evidence="2 3">
    <name type="scientific">Adineta ricciae</name>
    <name type="common">Rotifer</name>
    <dbReference type="NCBI Taxonomy" id="249248"/>
    <lineage>
        <taxon>Eukaryota</taxon>
        <taxon>Metazoa</taxon>
        <taxon>Spiralia</taxon>
        <taxon>Gnathifera</taxon>
        <taxon>Rotifera</taxon>
        <taxon>Eurotatoria</taxon>
        <taxon>Bdelloidea</taxon>
        <taxon>Adinetida</taxon>
        <taxon>Adinetidae</taxon>
        <taxon>Adineta</taxon>
    </lineage>
</organism>
<dbReference type="InterPro" id="IPR000626">
    <property type="entry name" value="Ubiquitin-like_dom"/>
</dbReference>
<dbReference type="PROSITE" id="PS50053">
    <property type="entry name" value="UBIQUITIN_2"/>
    <property type="match status" value="1"/>
</dbReference>
<dbReference type="SMART" id="SM00213">
    <property type="entry name" value="UBQ"/>
    <property type="match status" value="1"/>
</dbReference>
<accession>A0A813YTV4</accession>
<dbReference type="EMBL" id="CAJNOR010000354">
    <property type="protein sequence ID" value="CAF0889379.1"/>
    <property type="molecule type" value="Genomic_DNA"/>
</dbReference>
<evidence type="ECO:0000313" key="3">
    <source>
        <dbReference type="Proteomes" id="UP000663828"/>
    </source>
</evidence>
<sequence>MWTNSSENDGDELLAAALSSILGKEIVPESSVLKQTQRHVSKISLLNQHVTSLVYGKVGRDDSSTNKLLLTVYVTVLATKQKFSCLIERDASVDKLKQWIFQKTNITCDKQNLIHCGEEMDEGHLLSEYNVQDSSEISVIRLRAMNANDILILDSSTHDSHYDYDFTNIDDTGKSFTRANVQYRRPCGWRRFAIRVCGKYENEIWLGCDNRNGEWPVSYHGTKHDAAISIAQSGFDLSKHRRFLYGRGIYTTPNIDIAETFATRFTCNGQTFCVVLQNRINPETVVKLSADQDGADDYWISPSADDVRPYGYCIKSIS</sequence>
<dbReference type="InterPro" id="IPR029071">
    <property type="entry name" value="Ubiquitin-like_domsf"/>
</dbReference>
<dbReference type="PANTHER" id="PTHR36649">
    <property type="entry name" value="UBIQUITIN-LIKE DOMAIN-CONTAINING PROTEIN"/>
    <property type="match status" value="1"/>
</dbReference>
<dbReference type="Pfam" id="PF00240">
    <property type="entry name" value="ubiquitin"/>
    <property type="match status" value="1"/>
</dbReference>
<gene>
    <name evidence="2" type="ORF">XAT740_LOCUS7428</name>
</gene>
<name>A0A813YTV4_ADIRI</name>
<reference evidence="2" key="1">
    <citation type="submission" date="2021-02" db="EMBL/GenBank/DDBJ databases">
        <authorList>
            <person name="Nowell W R."/>
        </authorList>
    </citation>
    <scope>NUCLEOTIDE SEQUENCE</scope>
</reference>
<feature type="domain" description="Ubiquitin-like" evidence="1">
    <location>
        <begin position="70"/>
        <end position="140"/>
    </location>
</feature>
<dbReference type="PANTHER" id="PTHR36649:SF28">
    <property type="entry name" value="UBIQUITIN-LIKE DOMAIN-CONTAINING PROTEIN"/>
    <property type="match status" value="1"/>
</dbReference>
<dbReference type="CDD" id="cd17039">
    <property type="entry name" value="Ubl_ubiquitin_like"/>
    <property type="match status" value="1"/>
</dbReference>
<evidence type="ECO:0000313" key="2">
    <source>
        <dbReference type="EMBL" id="CAF0889379.1"/>
    </source>
</evidence>
<dbReference type="SUPFAM" id="SSF54236">
    <property type="entry name" value="Ubiquitin-like"/>
    <property type="match status" value="1"/>
</dbReference>
<protein>
    <recommendedName>
        <fullName evidence="1">Ubiquitin-like domain-containing protein</fullName>
    </recommendedName>
</protein>
<evidence type="ECO:0000259" key="1">
    <source>
        <dbReference type="PROSITE" id="PS50053"/>
    </source>
</evidence>
<dbReference type="Gene3D" id="3.10.20.90">
    <property type="entry name" value="Phosphatidylinositol 3-kinase Catalytic Subunit, Chain A, domain 1"/>
    <property type="match status" value="1"/>
</dbReference>
<dbReference type="SUPFAM" id="SSF56399">
    <property type="entry name" value="ADP-ribosylation"/>
    <property type="match status" value="1"/>
</dbReference>